<comment type="similarity">
    <text evidence="2 17">Belongs to the peptidase S41A family.</text>
</comment>
<dbReference type="Gene3D" id="3.90.226.10">
    <property type="entry name" value="2-enoyl-CoA Hydratase, Chain A, domain 1"/>
    <property type="match status" value="1"/>
</dbReference>
<accession>A0A090NFS3</accession>
<organism evidence="20 21">
    <name type="scientific">Shigella dysenteriae WRSd3</name>
    <dbReference type="NCBI Taxonomy" id="1401327"/>
    <lineage>
        <taxon>Bacteria</taxon>
        <taxon>Pseudomonadati</taxon>
        <taxon>Pseudomonadota</taxon>
        <taxon>Gammaproteobacteria</taxon>
        <taxon>Enterobacterales</taxon>
        <taxon>Enterobacteriaceae</taxon>
        <taxon>Shigella</taxon>
    </lineage>
</organism>
<dbReference type="InterPro" id="IPR005151">
    <property type="entry name" value="Tail-specific_protease"/>
</dbReference>
<dbReference type="Pfam" id="PF03572">
    <property type="entry name" value="Peptidase_S41"/>
    <property type="match status" value="1"/>
</dbReference>
<dbReference type="GO" id="GO:0006508">
    <property type="term" value="P:proteolysis"/>
    <property type="evidence" value="ECO:0007669"/>
    <property type="project" value="UniProtKB-KW"/>
</dbReference>
<evidence type="ECO:0000259" key="19">
    <source>
        <dbReference type="PROSITE" id="PS50106"/>
    </source>
</evidence>
<evidence type="ECO:0000256" key="11">
    <source>
        <dbReference type="ARBA" id="ARBA00055816"/>
    </source>
</evidence>
<comment type="function">
    <text evidence="11">Involved in the cleavage of a C-terminal peptide of 11 residues from the precursor form of penicillin-binding protein 3 (PBP3). May be involved in protection of the bacterium from thermal and osmotic stresses.</text>
</comment>
<dbReference type="SMART" id="SM00228">
    <property type="entry name" value="PDZ"/>
    <property type="match status" value="1"/>
</dbReference>
<keyword evidence="6" id="KW-0732">Signal</keyword>
<evidence type="ECO:0000256" key="18">
    <source>
        <dbReference type="SAM" id="MobiDB-lite"/>
    </source>
</evidence>
<keyword evidence="8 17" id="KW-0720">Serine protease</keyword>
<evidence type="ECO:0000256" key="1">
    <source>
        <dbReference type="ARBA" id="ARBA00004587"/>
    </source>
</evidence>
<evidence type="ECO:0000256" key="12">
    <source>
        <dbReference type="ARBA" id="ARBA00066637"/>
    </source>
</evidence>
<dbReference type="CDD" id="cd07560">
    <property type="entry name" value="Peptidase_S41_CPP"/>
    <property type="match status" value="1"/>
</dbReference>
<evidence type="ECO:0000256" key="3">
    <source>
        <dbReference type="ARBA" id="ARBA00022475"/>
    </source>
</evidence>
<dbReference type="AlphaFoldDB" id="A0A090NFS3"/>
<keyword evidence="4" id="KW-0997">Cell inner membrane</keyword>
<dbReference type="SMART" id="SM00245">
    <property type="entry name" value="TSPc"/>
    <property type="match status" value="1"/>
</dbReference>
<evidence type="ECO:0000256" key="6">
    <source>
        <dbReference type="ARBA" id="ARBA00022729"/>
    </source>
</evidence>
<dbReference type="FunFam" id="3.90.226.10:FF:000015">
    <property type="entry name" value="Periplasmic tail-specific protease"/>
    <property type="match status" value="1"/>
</dbReference>
<dbReference type="Pfam" id="PF11818">
    <property type="entry name" value="DUF3340"/>
    <property type="match status" value="1"/>
</dbReference>
<dbReference type="Gene3D" id="3.30.750.44">
    <property type="match status" value="1"/>
</dbReference>
<keyword evidence="3" id="KW-1003">Cell membrane</keyword>
<comment type="caution">
    <text evidence="20">The sequence shown here is derived from an EMBL/GenBank/DDBJ whole genome shotgun (WGS) entry which is preliminary data.</text>
</comment>
<feature type="compositionally biased region" description="Basic and acidic residues" evidence="18">
    <location>
        <begin position="651"/>
        <end position="666"/>
    </location>
</feature>
<evidence type="ECO:0000256" key="14">
    <source>
        <dbReference type="ARBA" id="ARBA00078391"/>
    </source>
</evidence>
<evidence type="ECO:0000256" key="4">
    <source>
        <dbReference type="ARBA" id="ARBA00022519"/>
    </source>
</evidence>
<dbReference type="GO" id="GO:0007165">
    <property type="term" value="P:signal transduction"/>
    <property type="evidence" value="ECO:0007669"/>
    <property type="project" value="TreeGrafter"/>
</dbReference>
<dbReference type="FunFam" id="2.30.42.10:FF:000083">
    <property type="entry name" value="Tail-specific protease"/>
    <property type="match status" value="1"/>
</dbReference>
<dbReference type="InterPro" id="IPR040573">
    <property type="entry name" value="TSP_N"/>
</dbReference>
<keyword evidence="5 17" id="KW-0645">Protease</keyword>
<evidence type="ECO:0000256" key="9">
    <source>
        <dbReference type="ARBA" id="ARBA00023136"/>
    </source>
</evidence>
<keyword evidence="7 17" id="KW-0378">Hydrolase</keyword>
<dbReference type="PANTHER" id="PTHR32060">
    <property type="entry name" value="TAIL-SPECIFIC PROTEASE"/>
    <property type="match status" value="1"/>
</dbReference>
<dbReference type="GO" id="GO:0005886">
    <property type="term" value="C:plasma membrane"/>
    <property type="evidence" value="ECO:0007669"/>
    <property type="project" value="UniProtKB-SubCell"/>
</dbReference>
<evidence type="ECO:0000256" key="16">
    <source>
        <dbReference type="ARBA" id="ARBA00083837"/>
    </source>
</evidence>
<comment type="subcellular location">
    <subcellularLocation>
        <location evidence="1">Cell inner membrane</location>
        <topology evidence="1">Peripheral membrane protein</topology>
        <orientation evidence="1">Periplasmic side</orientation>
    </subcellularLocation>
</comment>
<evidence type="ECO:0000313" key="20">
    <source>
        <dbReference type="EMBL" id="ESU78669.1"/>
    </source>
</evidence>
<dbReference type="EC" id="3.4.21.102" evidence="12"/>
<evidence type="ECO:0000256" key="15">
    <source>
        <dbReference type="ARBA" id="ARBA00079202"/>
    </source>
</evidence>
<dbReference type="MEROPS" id="S41.001"/>
<dbReference type="InterPro" id="IPR001478">
    <property type="entry name" value="PDZ"/>
</dbReference>
<evidence type="ECO:0000256" key="5">
    <source>
        <dbReference type="ARBA" id="ARBA00022670"/>
    </source>
</evidence>
<dbReference type="InterPro" id="IPR004447">
    <property type="entry name" value="Peptidase_S41A"/>
</dbReference>
<dbReference type="PROSITE" id="PS50106">
    <property type="entry name" value="PDZ"/>
    <property type="match status" value="1"/>
</dbReference>
<dbReference type="GO" id="GO:0030288">
    <property type="term" value="C:outer membrane-bounded periplasmic space"/>
    <property type="evidence" value="ECO:0007669"/>
    <property type="project" value="TreeGrafter"/>
</dbReference>
<reference evidence="20 21" key="1">
    <citation type="submission" date="2013-10" db="EMBL/GenBank/DDBJ databases">
        <title>Draft genomes and the virulence plasmids of Sd1617 vaccine constructs: WRSd3 and WRSd5.</title>
        <authorList>
            <person name="Aksomboon Vongsawan A."/>
            <person name="Venkatesan M.M."/>
            <person name="Vaisvil B."/>
            <person name="Emel G."/>
            <person name="Kepatral V."/>
            <person name="Sethabutr O."/>
            <person name="Serichantalergs O."/>
            <person name="Mason C."/>
        </authorList>
    </citation>
    <scope>NUCLEOTIDE SEQUENCE [LARGE SCALE GENOMIC DNA]</scope>
    <source>
        <strain evidence="20 21">WRSd3</strain>
    </source>
</reference>
<dbReference type="InterPro" id="IPR029045">
    <property type="entry name" value="ClpP/crotonase-like_dom_sf"/>
</dbReference>
<evidence type="ECO:0000256" key="7">
    <source>
        <dbReference type="ARBA" id="ARBA00022801"/>
    </source>
</evidence>
<proteinExistence type="inferred from homology"/>
<dbReference type="GO" id="GO:0004252">
    <property type="term" value="F:serine-type endopeptidase activity"/>
    <property type="evidence" value="ECO:0007669"/>
    <property type="project" value="UniProtKB-EC"/>
</dbReference>
<evidence type="ECO:0000256" key="10">
    <source>
        <dbReference type="ARBA" id="ARBA00051784"/>
    </source>
</evidence>
<protein>
    <recommendedName>
        <fullName evidence="13">Tail-specific protease</fullName>
        <ecNumber evidence="12">3.4.21.102</ecNumber>
    </recommendedName>
    <alternativeName>
        <fullName evidence="14">C-terminal-processing peptidase</fullName>
    </alternativeName>
    <alternativeName>
        <fullName evidence="15">PRC protein</fullName>
    </alternativeName>
    <alternativeName>
        <fullName evidence="16">Protease Re</fullName>
    </alternativeName>
</protein>
<dbReference type="NCBIfam" id="NF008388">
    <property type="entry name" value="PRK11186.1"/>
    <property type="match status" value="1"/>
</dbReference>
<dbReference type="PATRIC" id="fig|1401327.3.peg.2517"/>
<evidence type="ECO:0000256" key="2">
    <source>
        <dbReference type="ARBA" id="ARBA00009179"/>
    </source>
</evidence>
<sequence>MCAQNTWCSETEAGPGMNMFFRLTALAGLLAIAGQTFAVEDITRADQIPVLKEETQHATVSERVTSRFTRSHYRQFDLDQAFSAKIFDRYLNLLDYSHNVLLASDVEQFAKKKTELGDELRSGKLDVFYDLYNLAQKRRFERYQYALSVLEKPMDFTGNDTYNLDRSKAPWPKNEAELNALWDSKVKFDELSLKLAGKTDKEIRETLTRRYKFAIRRLAQTNSEDVFSLAMTAFAREIDPHTNYLSPRNTEQFNTEMSLSLEGIGAVLQMDDDYTVINSMVAGGPAAKSKTISVGDKIVGVGQTGKPMVDVIGWRLDDVVALIKGPKGSKVRLEILPAGKGTKTRTVTLTRERIRLEDRAVKMSVKTVGKEKVGVLDIPGFYVGLTDDVKVQLQKLEKQNVSSVIIDLRSNGGGALTEAVSLSGLFIPAGPIVQVRDNNGKVREDSDTDGQVFYKGPLVVLVDRFSASASEIFAAAMQDYGRALVVGEPTFGKGTVQQYRSLNRIYDQMLRPEWPALGSVQYTIQKFYRVNGGSTQRKGVTPDIIMPTGNEETETGEKFEDNALPWDSIDAATYVKSGDLTAFEPELLKEHNARIAKDPEFQNIMKDIARFNTMKDKRNIVSLNYAVREKENNEDDATRLARLNERFKREGKPELKKLDDLPKDYQEPDPYLDETVNIALDLAKLEKARPAEQPAPVK</sequence>
<evidence type="ECO:0000256" key="13">
    <source>
        <dbReference type="ARBA" id="ARBA00067664"/>
    </source>
</evidence>
<dbReference type="Proteomes" id="UP000017944">
    <property type="component" value="Unassembled WGS sequence"/>
</dbReference>
<dbReference type="SUPFAM" id="SSF50156">
    <property type="entry name" value="PDZ domain-like"/>
    <property type="match status" value="1"/>
</dbReference>
<evidence type="ECO:0000256" key="8">
    <source>
        <dbReference type="ARBA" id="ARBA00022825"/>
    </source>
</evidence>
<comment type="catalytic activity">
    <reaction evidence="10">
        <text>The enzyme shows specific recognition of a C-terminal tripeptide, Xaa-Yaa-Zaa, in which Xaa is preferably Ala or Leu, Yaa is preferably Ala or Tyr, and Zaa is preferably Ala, but then cleaves at a variable distance from the C-terminus. A typical cleavage is -Ala-Ala-|-Arg-Ala-Ala-Lys-Glu-Asn-Tyr-Ala-Leu-Ala-Ala.</text>
        <dbReference type="EC" id="3.4.21.102"/>
    </reaction>
</comment>
<dbReference type="Pfam" id="PF00595">
    <property type="entry name" value="PDZ"/>
    <property type="match status" value="1"/>
</dbReference>
<dbReference type="Pfam" id="PF17804">
    <property type="entry name" value="TSP_NTD"/>
    <property type="match status" value="1"/>
</dbReference>
<dbReference type="PANTHER" id="PTHR32060:SF22">
    <property type="entry name" value="CARBOXYL-TERMINAL-PROCESSING PEPTIDASE 3, CHLOROPLASTIC"/>
    <property type="match status" value="1"/>
</dbReference>
<dbReference type="Gene3D" id="2.30.42.10">
    <property type="match status" value="1"/>
</dbReference>
<dbReference type="NCBIfam" id="TIGR00225">
    <property type="entry name" value="prc"/>
    <property type="match status" value="1"/>
</dbReference>
<dbReference type="SUPFAM" id="SSF52096">
    <property type="entry name" value="ClpP/crotonase"/>
    <property type="match status" value="1"/>
</dbReference>
<dbReference type="EMBL" id="AXUT01000222">
    <property type="protein sequence ID" value="ESU78669.1"/>
    <property type="molecule type" value="Genomic_DNA"/>
</dbReference>
<evidence type="ECO:0000256" key="17">
    <source>
        <dbReference type="RuleBase" id="RU004404"/>
    </source>
</evidence>
<keyword evidence="9" id="KW-0472">Membrane</keyword>
<feature type="region of interest" description="Disordered" evidence="18">
    <location>
        <begin position="651"/>
        <end position="670"/>
    </location>
</feature>
<dbReference type="InterPro" id="IPR020992">
    <property type="entry name" value="Tail_Prtase_C"/>
</dbReference>
<dbReference type="CDD" id="cd06782">
    <property type="entry name" value="cpPDZ_CPP-like"/>
    <property type="match status" value="1"/>
</dbReference>
<evidence type="ECO:0000313" key="21">
    <source>
        <dbReference type="Proteomes" id="UP000017944"/>
    </source>
</evidence>
<feature type="domain" description="PDZ" evidence="19">
    <location>
        <begin position="254"/>
        <end position="324"/>
    </location>
</feature>
<name>A0A090NFS3_SHIDY</name>
<gene>
    <name evidence="20" type="ORF">WRSd3_02712</name>
</gene>
<dbReference type="InterPro" id="IPR036034">
    <property type="entry name" value="PDZ_sf"/>
</dbReference>